<evidence type="ECO:0000313" key="1">
    <source>
        <dbReference type="EMBL" id="CCG88389.1"/>
    </source>
</evidence>
<organism evidence="1 2">
    <name type="scientific">Erwinia piriflorinigrans CFBP 5888</name>
    <dbReference type="NCBI Taxonomy" id="1161919"/>
    <lineage>
        <taxon>Bacteria</taxon>
        <taxon>Pseudomonadati</taxon>
        <taxon>Pseudomonadota</taxon>
        <taxon>Gammaproteobacteria</taxon>
        <taxon>Enterobacterales</taxon>
        <taxon>Erwiniaceae</taxon>
        <taxon>Erwinia</taxon>
    </lineage>
</organism>
<accession>V5ZBU0</accession>
<dbReference type="Proteomes" id="UP000018217">
    <property type="component" value="Unassembled WGS sequence"/>
</dbReference>
<evidence type="ECO:0000313" key="2">
    <source>
        <dbReference type="Proteomes" id="UP000018217"/>
    </source>
</evidence>
<reference evidence="1 2" key="1">
    <citation type="journal article" date="2013" name="Syst. Appl. Microbiol.">
        <title>Phylogenetic position and virulence apparatus of the pear flower necrosis pathogen Erwinia piriflorinigrans CFBP 5888T as assessed by comparative genomics.</title>
        <authorList>
            <person name="Smits T.H."/>
            <person name="Rezzonico F."/>
            <person name="Lopez M.M."/>
            <person name="Blom J."/>
            <person name="Goesmann A."/>
            <person name="Frey J.E."/>
            <person name="Duffy B."/>
        </authorList>
    </citation>
    <scope>NUCLEOTIDE SEQUENCE [LARGE SCALE GENOMIC DNA]</scope>
    <source>
        <strain evidence="2">CFBP5888</strain>
    </source>
</reference>
<dbReference type="AlphaFoldDB" id="V5ZBU0"/>
<sequence length="43" mass="4828">MNDADRQPVDLLILCDNYNIVISSAAWRASPSFSHHNVILALF</sequence>
<comment type="caution">
    <text evidence="1">The sequence shown here is derived from an EMBL/GenBank/DDBJ whole genome shotgun (WGS) entry which is preliminary data.</text>
</comment>
<name>V5ZBU0_9GAMM</name>
<proteinExistence type="predicted"/>
<dbReference type="STRING" id="1161919.EPIR_3026"/>
<dbReference type="EMBL" id="CAHS01000020">
    <property type="protein sequence ID" value="CCG88389.1"/>
    <property type="molecule type" value="Genomic_DNA"/>
</dbReference>
<protein>
    <submittedName>
        <fullName evidence="1">Uncharacterized protein</fullName>
    </submittedName>
</protein>
<gene>
    <name evidence="1" type="ORF">EPIR_3026</name>
</gene>
<keyword evidence="2" id="KW-1185">Reference proteome</keyword>